<dbReference type="GO" id="GO:0003677">
    <property type="term" value="F:DNA binding"/>
    <property type="evidence" value="ECO:0007669"/>
    <property type="project" value="UniProtKB-KW"/>
</dbReference>
<dbReference type="EMBL" id="JACHIN010000014">
    <property type="protein sequence ID" value="MBB5082753.1"/>
    <property type="molecule type" value="Genomic_DNA"/>
</dbReference>
<keyword evidence="7" id="KW-1185">Reference proteome</keyword>
<accession>A0A7W8AAU5</accession>
<dbReference type="Pfam" id="PF00072">
    <property type="entry name" value="Response_reg"/>
    <property type="match status" value="1"/>
</dbReference>
<name>A0A7W8AAU5_9ACTN</name>
<keyword evidence="2 6" id="KW-0238">DNA-binding</keyword>
<dbReference type="RefSeq" id="WP_184971250.1">
    <property type="nucleotide sequence ID" value="NZ_JACHIN010000014.1"/>
</dbReference>
<evidence type="ECO:0000259" key="4">
    <source>
        <dbReference type="PROSITE" id="PS50043"/>
    </source>
</evidence>
<feature type="domain" description="Response regulatory" evidence="5">
    <location>
        <begin position="11"/>
        <end position="127"/>
    </location>
</feature>
<evidence type="ECO:0000256" key="2">
    <source>
        <dbReference type="ARBA" id="ARBA00023125"/>
    </source>
</evidence>
<reference evidence="6 7" key="1">
    <citation type="submission" date="2020-08" db="EMBL/GenBank/DDBJ databases">
        <title>Genomic Encyclopedia of Type Strains, Phase IV (KMG-IV): sequencing the most valuable type-strain genomes for metagenomic binning, comparative biology and taxonomic classification.</title>
        <authorList>
            <person name="Goeker M."/>
        </authorList>
    </citation>
    <scope>NUCLEOTIDE SEQUENCE [LARGE SCALE GENOMIC DNA]</scope>
    <source>
        <strain evidence="6 7">DSM 45385</strain>
    </source>
</reference>
<evidence type="ECO:0000259" key="5">
    <source>
        <dbReference type="PROSITE" id="PS50110"/>
    </source>
</evidence>
<dbReference type="Proteomes" id="UP000568380">
    <property type="component" value="Unassembled WGS sequence"/>
</dbReference>
<evidence type="ECO:0000256" key="3">
    <source>
        <dbReference type="PROSITE-ProRule" id="PRU00169"/>
    </source>
</evidence>
<sequence>MTTTPGSALISVGIVDDHALFREGLREILEAGGDIGIVGEAGDSAGAVAMVGATKPDVLLLDVEIPGDEVTETVGKVRRISPETQIIILSMYDGPQLLTRLLAAGIRGYLLKSVHRHELIAAVKSVHEDPSRVVLAVSRHSLAHVESAPPSGGLSEKELEVLQLAAQALSNAQIARRLGLAEATVKRHMRNIFVKLNAVSRIDAVNKAVAASLLAPQSRSEGE</sequence>
<dbReference type="SMART" id="SM00421">
    <property type="entry name" value="HTH_LUXR"/>
    <property type="match status" value="1"/>
</dbReference>
<dbReference type="InterPro" id="IPR001789">
    <property type="entry name" value="Sig_transdc_resp-reg_receiver"/>
</dbReference>
<dbReference type="SMART" id="SM00448">
    <property type="entry name" value="REC"/>
    <property type="match status" value="1"/>
</dbReference>
<protein>
    <submittedName>
        <fullName evidence="6">DNA-binding NarL/FixJ family response regulator</fullName>
    </submittedName>
</protein>
<gene>
    <name evidence="6" type="ORF">HNR40_008249</name>
</gene>
<evidence type="ECO:0000313" key="6">
    <source>
        <dbReference type="EMBL" id="MBB5082753.1"/>
    </source>
</evidence>
<dbReference type="AlphaFoldDB" id="A0A7W8AAU5"/>
<feature type="domain" description="HTH luxR-type" evidence="4">
    <location>
        <begin position="145"/>
        <end position="212"/>
    </location>
</feature>
<proteinExistence type="predicted"/>
<comment type="caution">
    <text evidence="6">The sequence shown here is derived from an EMBL/GenBank/DDBJ whole genome shotgun (WGS) entry which is preliminary data.</text>
</comment>
<dbReference type="InterPro" id="IPR000792">
    <property type="entry name" value="Tscrpt_reg_LuxR_C"/>
</dbReference>
<evidence type="ECO:0000313" key="7">
    <source>
        <dbReference type="Proteomes" id="UP000568380"/>
    </source>
</evidence>
<dbReference type="CDD" id="cd17535">
    <property type="entry name" value="REC_NarL-like"/>
    <property type="match status" value="1"/>
</dbReference>
<feature type="modified residue" description="4-aspartylphosphate" evidence="3">
    <location>
        <position position="62"/>
    </location>
</feature>
<dbReference type="PROSITE" id="PS50043">
    <property type="entry name" value="HTH_LUXR_2"/>
    <property type="match status" value="1"/>
</dbReference>
<dbReference type="InterPro" id="IPR011006">
    <property type="entry name" value="CheY-like_superfamily"/>
</dbReference>
<dbReference type="PRINTS" id="PR00038">
    <property type="entry name" value="HTHLUXR"/>
</dbReference>
<dbReference type="CDD" id="cd06170">
    <property type="entry name" value="LuxR_C_like"/>
    <property type="match status" value="1"/>
</dbReference>
<dbReference type="GO" id="GO:0006355">
    <property type="term" value="P:regulation of DNA-templated transcription"/>
    <property type="evidence" value="ECO:0007669"/>
    <property type="project" value="InterPro"/>
</dbReference>
<organism evidence="6 7">
    <name type="scientific">Nonomuraea endophytica</name>
    <dbReference type="NCBI Taxonomy" id="714136"/>
    <lineage>
        <taxon>Bacteria</taxon>
        <taxon>Bacillati</taxon>
        <taxon>Actinomycetota</taxon>
        <taxon>Actinomycetes</taxon>
        <taxon>Streptosporangiales</taxon>
        <taxon>Streptosporangiaceae</taxon>
        <taxon>Nonomuraea</taxon>
    </lineage>
</organism>
<dbReference type="PROSITE" id="PS50110">
    <property type="entry name" value="RESPONSE_REGULATORY"/>
    <property type="match status" value="1"/>
</dbReference>
<evidence type="ECO:0000256" key="1">
    <source>
        <dbReference type="ARBA" id="ARBA00022553"/>
    </source>
</evidence>
<dbReference type="Pfam" id="PF00196">
    <property type="entry name" value="GerE"/>
    <property type="match status" value="1"/>
</dbReference>
<dbReference type="SUPFAM" id="SSF46894">
    <property type="entry name" value="C-terminal effector domain of the bipartite response regulators"/>
    <property type="match status" value="1"/>
</dbReference>
<dbReference type="SUPFAM" id="SSF52172">
    <property type="entry name" value="CheY-like"/>
    <property type="match status" value="1"/>
</dbReference>
<dbReference type="PANTHER" id="PTHR43214">
    <property type="entry name" value="TWO-COMPONENT RESPONSE REGULATOR"/>
    <property type="match status" value="1"/>
</dbReference>
<dbReference type="GO" id="GO:0000160">
    <property type="term" value="P:phosphorelay signal transduction system"/>
    <property type="evidence" value="ECO:0007669"/>
    <property type="project" value="InterPro"/>
</dbReference>
<dbReference type="InterPro" id="IPR058245">
    <property type="entry name" value="NreC/VraR/RcsB-like_REC"/>
</dbReference>
<dbReference type="InterPro" id="IPR039420">
    <property type="entry name" value="WalR-like"/>
</dbReference>
<dbReference type="Gene3D" id="3.40.50.2300">
    <property type="match status" value="1"/>
</dbReference>
<keyword evidence="1 3" id="KW-0597">Phosphoprotein</keyword>
<dbReference type="InterPro" id="IPR016032">
    <property type="entry name" value="Sig_transdc_resp-reg_C-effctor"/>
</dbReference>